<dbReference type="PANTHER" id="PTHR44936">
    <property type="entry name" value="SENSOR PROTEIN CREC"/>
    <property type="match status" value="1"/>
</dbReference>
<dbReference type="EMBL" id="CAKLPX010000003">
    <property type="protein sequence ID" value="CAH0992630.1"/>
    <property type="molecule type" value="Genomic_DNA"/>
</dbReference>
<dbReference type="InterPro" id="IPR036097">
    <property type="entry name" value="HisK_dim/P_sf"/>
</dbReference>
<dbReference type="EC" id="2.7.13.3" evidence="3"/>
<keyword evidence="9" id="KW-0067">ATP-binding</keyword>
<dbReference type="Gene3D" id="1.10.287.130">
    <property type="match status" value="1"/>
</dbReference>
<gene>
    <name evidence="12" type="primary">regB</name>
    <name evidence="12" type="ORF">SIN8267_02763</name>
</gene>
<dbReference type="Pfam" id="PF00512">
    <property type="entry name" value="HisKA"/>
    <property type="match status" value="1"/>
</dbReference>
<feature type="transmembrane region" description="Helical" evidence="10">
    <location>
        <begin position="29"/>
        <end position="47"/>
    </location>
</feature>
<dbReference type="InterPro" id="IPR003594">
    <property type="entry name" value="HATPase_dom"/>
</dbReference>
<evidence type="ECO:0000256" key="4">
    <source>
        <dbReference type="ARBA" id="ARBA00022475"/>
    </source>
</evidence>
<feature type="transmembrane region" description="Helical" evidence="10">
    <location>
        <begin position="144"/>
        <end position="166"/>
    </location>
</feature>
<dbReference type="Proteomes" id="UP000838100">
    <property type="component" value="Unassembled WGS sequence"/>
</dbReference>
<dbReference type="Gene3D" id="3.30.565.10">
    <property type="entry name" value="Histidine kinase-like ATPase, C-terminal domain"/>
    <property type="match status" value="1"/>
</dbReference>
<proteinExistence type="predicted"/>
<keyword evidence="4" id="KW-1003">Cell membrane</keyword>
<evidence type="ECO:0000256" key="7">
    <source>
        <dbReference type="ARBA" id="ARBA00022741"/>
    </source>
</evidence>
<comment type="catalytic activity">
    <reaction evidence="1">
        <text>ATP + protein L-histidine = ADP + protein N-phospho-L-histidine.</text>
        <dbReference type="EC" id="2.7.13.3"/>
    </reaction>
</comment>
<dbReference type="Pfam" id="PF02518">
    <property type="entry name" value="HATPase_c"/>
    <property type="match status" value="1"/>
</dbReference>
<protein>
    <recommendedName>
        <fullName evidence="3">histidine kinase</fullName>
        <ecNumber evidence="3">2.7.13.3</ecNumber>
    </recommendedName>
</protein>
<dbReference type="InterPro" id="IPR036890">
    <property type="entry name" value="HATPase_C_sf"/>
</dbReference>
<accession>A0ABN8EJN6</accession>
<comment type="caution">
    <text evidence="12">The sequence shown here is derived from an EMBL/GenBank/DDBJ whole genome shotgun (WGS) entry which is preliminary data.</text>
</comment>
<dbReference type="CDD" id="cd00082">
    <property type="entry name" value="HisKA"/>
    <property type="match status" value="1"/>
</dbReference>
<keyword evidence="8 12" id="KW-0418">Kinase</keyword>
<feature type="transmembrane region" description="Helical" evidence="10">
    <location>
        <begin position="59"/>
        <end position="77"/>
    </location>
</feature>
<dbReference type="PANTHER" id="PTHR44936:SF10">
    <property type="entry name" value="SENSOR PROTEIN RSTB"/>
    <property type="match status" value="1"/>
</dbReference>
<evidence type="ECO:0000259" key="11">
    <source>
        <dbReference type="PROSITE" id="PS50109"/>
    </source>
</evidence>
<evidence type="ECO:0000256" key="1">
    <source>
        <dbReference type="ARBA" id="ARBA00000085"/>
    </source>
</evidence>
<dbReference type="PRINTS" id="PR00344">
    <property type="entry name" value="BCTRLSENSOR"/>
</dbReference>
<dbReference type="SUPFAM" id="SSF47384">
    <property type="entry name" value="Homodimeric domain of signal transducing histidine kinase"/>
    <property type="match status" value="1"/>
</dbReference>
<dbReference type="InterPro" id="IPR005467">
    <property type="entry name" value="His_kinase_dom"/>
</dbReference>
<evidence type="ECO:0000256" key="8">
    <source>
        <dbReference type="ARBA" id="ARBA00022777"/>
    </source>
</evidence>
<keyword evidence="10" id="KW-1133">Transmembrane helix</keyword>
<keyword evidence="13" id="KW-1185">Reference proteome</keyword>
<organism evidence="12 13">
    <name type="scientific">Sinobacterium norvegicum</name>
    <dbReference type="NCBI Taxonomy" id="1641715"/>
    <lineage>
        <taxon>Bacteria</taxon>
        <taxon>Pseudomonadati</taxon>
        <taxon>Pseudomonadota</taxon>
        <taxon>Gammaproteobacteria</taxon>
        <taxon>Cellvibrionales</taxon>
        <taxon>Spongiibacteraceae</taxon>
        <taxon>Sinobacterium</taxon>
    </lineage>
</organism>
<keyword evidence="10" id="KW-0812">Transmembrane</keyword>
<dbReference type="SUPFAM" id="SSF55874">
    <property type="entry name" value="ATPase domain of HSP90 chaperone/DNA topoisomerase II/histidine kinase"/>
    <property type="match status" value="1"/>
</dbReference>
<keyword evidence="7" id="KW-0547">Nucleotide-binding</keyword>
<name>A0ABN8EJN6_9GAMM</name>
<dbReference type="PROSITE" id="PS50109">
    <property type="entry name" value="HIS_KIN"/>
    <property type="match status" value="1"/>
</dbReference>
<feature type="domain" description="Histidine kinase" evidence="11">
    <location>
        <begin position="202"/>
        <end position="408"/>
    </location>
</feature>
<evidence type="ECO:0000313" key="13">
    <source>
        <dbReference type="Proteomes" id="UP000838100"/>
    </source>
</evidence>
<evidence type="ECO:0000256" key="9">
    <source>
        <dbReference type="ARBA" id="ARBA00022840"/>
    </source>
</evidence>
<dbReference type="SMART" id="SM00387">
    <property type="entry name" value="HATPase_c"/>
    <property type="match status" value="1"/>
</dbReference>
<evidence type="ECO:0000256" key="2">
    <source>
        <dbReference type="ARBA" id="ARBA00004651"/>
    </source>
</evidence>
<dbReference type="RefSeq" id="WP_237445311.1">
    <property type="nucleotide sequence ID" value="NZ_CAKLPX010000003.1"/>
</dbReference>
<keyword evidence="6 12" id="KW-0808">Transferase</keyword>
<dbReference type="GO" id="GO:0004673">
    <property type="term" value="F:protein histidine kinase activity"/>
    <property type="evidence" value="ECO:0007669"/>
    <property type="project" value="UniProtKB-EC"/>
</dbReference>
<dbReference type="InterPro" id="IPR003661">
    <property type="entry name" value="HisK_dim/P_dom"/>
</dbReference>
<dbReference type="InterPro" id="IPR004358">
    <property type="entry name" value="Sig_transdc_His_kin-like_C"/>
</dbReference>
<comment type="subcellular location">
    <subcellularLocation>
        <location evidence="2">Cell membrane</location>
        <topology evidence="2">Multi-pass membrane protein</topology>
    </subcellularLocation>
</comment>
<evidence type="ECO:0000313" key="12">
    <source>
        <dbReference type="EMBL" id="CAH0992630.1"/>
    </source>
</evidence>
<evidence type="ECO:0000256" key="6">
    <source>
        <dbReference type="ARBA" id="ARBA00022679"/>
    </source>
</evidence>
<keyword evidence="5" id="KW-0597">Phosphoprotein</keyword>
<reference evidence="12" key="1">
    <citation type="submission" date="2021-12" db="EMBL/GenBank/DDBJ databases">
        <authorList>
            <person name="Rodrigo-Torres L."/>
            <person name="Arahal R. D."/>
            <person name="Lucena T."/>
        </authorList>
    </citation>
    <scope>NUCLEOTIDE SEQUENCE</scope>
    <source>
        <strain evidence="12">CECT 8267</strain>
    </source>
</reference>
<dbReference type="SMART" id="SM00388">
    <property type="entry name" value="HisKA"/>
    <property type="match status" value="1"/>
</dbReference>
<evidence type="ECO:0000256" key="5">
    <source>
        <dbReference type="ARBA" id="ARBA00022553"/>
    </source>
</evidence>
<keyword evidence="10" id="KW-0472">Membrane</keyword>
<evidence type="ECO:0000256" key="3">
    <source>
        <dbReference type="ARBA" id="ARBA00012438"/>
    </source>
</evidence>
<evidence type="ECO:0000256" key="10">
    <source>
        <dbReference type="SAM" id="Phobius"/>
    </source>
</evidence>
<sequence length="408" mass="45694">MIRALLISLLLIITTIAYSQQWPINYYGIQWLLMAMMAVTAATFWRLQQSWPIGEAEYFGHIIVDIASLSALLYLSGGATNPLVSYYLIPISIAAATMNKKQSWVITASSISLYTLLLNFYQPLEILAPEQHSGHHGNTNDSLINLHLIGMWLTFVLSALLINTFIIQMAAAIRRREHDLNRLREEDLQQQQVMAVASLAAGTAHELGTPLNTMMLLIDEVHDNPDLPTECRQDLHTIDGQLQRCQQILKKLTHQAEHYRQEEFKRKRIDEYLRELLNHWIIIRPEASFKLTITSDYIATLKIGATMEQAIINLLNNAADACPEKIDISLHCLAAEKTVTITIDDHGDGIDQKIAAQAGQAFITSKGDSGLGLGLYLSHSTLNRYGGKVQLRSRPEGGTRTIITLAEE</sequence>
<dbReference type="InterPro" id="IPR050980">
    <property type="entry name" value="2C_sensor_his_kinase"/>
</dbReference>